<evidence type="ECO:0000313" key="4">
    <source>
        <dbReference type="EMBL" id="KAK8945670.1"/>
    </source>
</evidence>
<accession>A0ABR2LN64</accession>
<proteinExistence type="inferred from homology"/>
<sequence length="370" mass="41405">MSCLCQPPAFLQCLLAVLVQAATHYSDPEILADVSAGLGESMVEINLNDANVDQCKACDFYFYFSSISPHSKKPDPVIVFPPVILSSSSPMNGIDLVLRDIAKTQRSKETLVRRCPEIPSDSIPTQTPPFYSSTFDRPTSELCVCGKQSGTLNKIQEDWIKIQLKLIEDGMRPPIRIDPIVPLWSKRPDLNVYPMMVAFLSKLTGYGRRGIFFSDLDRLANTIPTGSLSRNYEPFGLPIGRRNAPCAHARKPRPAKRSCRAHNTQAPRHAERASTAPIARKRLARHCASVAHKAQISARHSAMRPYHASIAGRYLLRELHGNCRTGRAAIVELANILDMYYEDRYTMPDKKLLLFTEPPVTLKRKVLPIL</sequence>
<evidence type="ECO:0000256" key="2">
    <source>
        <dbReference type="SAM" id="MobiDB-lite"/>
    </source>
</evidence>
<feature type="region of interest" description="Disordered" evidence="2">
    <location>
        <begin position="246"/>
        <end position="274"/>
    </location>
</feature>
<comment type="similarity">
    <text evidence="1">Belongs to the PdxS/SNZ family.</text>
</comment>
<reference evidence="4 5" key="1">
    <citation type="journal article" date="2022" name="Nat. Plants">
        <title>Genomes of leafy and leafless Platanthera orchids illuminate the evolution of mycoheterotrophy.</title>
        <authorList>
            <person name="Li M.H."/>
            <person name="Liu K.W."/>
            <person name="Li Z."/>
            <person name="Lu H.C."/>
            <person name="Ye Q.L."/>
            <person name="Zhang D."/>
            <person name="Wang J.Y."/>
            <person name="Li Y.F."/>
            <person name="Zhong Z.M."/>
            <person name="Liu X."/>
            <person name="Yu X."/>
            <person name="Liu D.K."/>
            <person name="Tu X.D."/>
            <person name="Liu B."/>
            <person name="Hao Y."/>
            <person name="Liao X.Y."/>
            <person name="Jiang Y.T."/>
            <person name="Sun W.H."/>
            <person name="Chen J."/>
            <person name="Chen Y.Q."/>
            <person name="Ai Y."/>
            <person name="Zhai J.W."/>
            <person name="Wu S.S."/>
            <person name="Zhou Z."/>
            <person name="Hsiao Y.Y."/>
            <person name="Wu W.L."/>
            <person name="Chen Y.Y."/>
            <person name="Lin Y.F."/>
            <person name="Hsu J.L."/>
            <person name="Li C.Y."/>
            <person name="Wang Z.W."/>
            <person name="Zhao X."/>
            <person name="Zhong W.Y."/>
            <person name="Ma X.K."/>
            <person name="Ma L."/>
            <person name="Huang J."/>
            <person name="Chen G.Z."/>
            <person name="Huang M.Z."/>
            <person name="Huang L."/>
            <person name="Peng D.H."/>
            <person name="Luo Y.B."/>
            <person name="Zou S.Q."/>
            <person name="Chen S.P."/>
            <person name="Lan S."/>
            <person name="Tsai W.C."/>
            <person name="Van de Peer Y."/>
            <person name="Liu Z.J."/>
        </authorList>
    </citation>
    <scope>NUCLEOTIDE SEQUENCE [LARGE SCALE GENOMIC DNA]</scope>
    <source>
        <strain evidence="4">Lor288</strain>
    </source>
</reference>
<organism evidence="4 5">
    <name type="scientific">Platanthera guangdongensis</name>
    <dbReference type="NCBI Taxonomy" id="2320717"/>
    <lineage>
        <taxon>Eukaryota</taxon>
        <taxon>Viridiplantae</taxon>
        <taxon>Streptophyta</taxon>
        <taxon>Embryophyta</taxon>
        <taxon>Tracheophyta</taxon>
        <taxon>Spermatophyta</taxon>
        <taxon>Magnoliopsida</taxon>
        <taxon>Liliopsida</taxon>
        <taxon>Asparagales</taxon>
        <taxon>Orchidaceae</taxon>
        <taxon>Orchidoideae</taxon>
        <taxon>Orchideae</taxon>
        <taxon>Orchidinae</taxon>
        <taxon>Platanthera</taxon>
    </lineage>
</organism>
<dbReference type="InterPro" id="IPR001852">
    <property type="entry name" value="PdxS/SNZ"/>
</dbReference>
<feature type="chain" id="PRO_5045950575" evidence="3">
    <location>
        <begin position="22"/>
        <end position="370"/>
    </location>
</feature>
<dbReference type="EMBL" id="JBBWWR010000017">
    <property type="protein sequence ID" value="KAK8945670.1"/>
    <property type="molecule type" value="Genomic_DNA"/>
</dbReference>
<comment type="caution">
    <text evidence="4">The sequence shown here is derived from an EMBL/GenBank/DDBJ whole genome shotgun (WGS) entry which is preliminary data.</text>
</comment>
<dbReference type="PROSITE" id="PS51129">
    <property type="entry name" value="PDXS_SNZ_2"/>
    <property type="match status" value="1"/>
</dbReference>
<feature type="signal peptide" evidence="3">
    <location>
        <begin position="1"/>
        <end position="21"/>
    </location>
</feature>
<evidence type="ECO:0000256" key="3">
    <source>
        <dbReference type="SAM" id="SignalP"/>
    </source>
</evidence>
<evidence type="ECO:0000256" key="1">
    <source>
        <dbReference type="PROSITE-ProRule" id="PRU00481"/>
    </source>
</evidence>
<keyword evidence="3" id="KW-0732">Signal</keyword>
<name>A0ABR2LN64_9ASPA</name>
<gene>
    <name evidence="4" type="primary">PDX1</name>
    <name evidence="4" type="ORF">KSP40_PGU002033</name>
</gene>
<dbReference type="Proteomes" id="UP001412067">
    <property type="component" value="Unassembled WGS sequence"/>
</dbReference>
<evidence type="ECO:0000313" key="5">
    <source>
        <dbReference type="Proteomes" id="UP001412067"/>
    </source>
</evidence>
<protein>
    <submittedName>
        <fullName evidence="4">Pyridoxal biosynthesis protein PDX1</fullName>
    </submittedName>
</protein>
<keyword evidence="5" id="KW-1185">Reference proteome</keyword>
<feature type="compositionally biased region" description="Basic residues" evidence="2">
    <location>
        <begin position="248"/>
        <end position="260"/>
    </location>
</feature>